<evidence type="ECO:0000313" key="2">
    <source>
        <dbReference type="Proteomes" id="UP000010321"/>
    </source>
</evidence>
<keyword evidence="2" id="KW-1185">Reference proteome</keyword>
<gene>
    <name evidence="1" type="ORF">HMPREF9445_00158</name>
</gene>
<reference evidence="1 2" key="1">
    <citation type="submission" date="2011-02" db="EMBL/GenBank/DDBJ databases">
        <authorList>
            <person name="Weinstock G."/>
            <person name="Sodergren E."/>
            <person name="Clifton S."/>
            <person name="Fulton L."/>
            <person name="Fulton B."/>
            <person name="Courtney L."/>
            <person name="Fronick C."/>
            <person name="Harrison M."/>
            <person name="Strong C."/>
            <person name="Farmer C."/>
            <person name="Delahaunty K."/>
            <person name="Markovic C."/>
            <person name="Hall O."/>
            <person name="Minx P."/>
            <person name="Tomlinson C."/>
            <person name="Mitreva M."/>
            <person name="Hou S."/>
            <person name="Chen J."/>
            <person name="Wollam A."/>
            <person name="Pepin K.H."/>
            <person name="Johnson M."/>
            <person name="Bhonagiri V."/>
            <person name="Zhang X."/>
            <person name="Suruliraj S."/>
            <person name="Warren W."/>
            <person name="Chinwalla A."/>
            <person name="Mardis E.R."/>
            <person name="Wilson R.K."/>
        </authorList>
    </citation>
    <scope>NUCLEOTIDE SEQUENCE [LARGE SCALE GENOMIC DNA]</scope>
    <source>
        <strain evidence="1 2">YIT 12056</strain>
    </source>
</reference>
<proteinExistence type="predicted"/>
<comment type="caution">
    <text evidence="1">The sequence shown here is derived from an EMBL/GenBank/DDBJ whole genome shotgun (WGS) entry which is preliminary data.</text>
</comment>
<dbReference type="Proteomes" id="UP000010321">
    <property type="component" value="Unassembled WGS sequence"/>
</dbReference>
<protein>
    <submittedName>
        <fullName evidence="1">Uncharacterized protein</fullName>
    </submittedName>
</protein>
<evidence type="ECO:0000313" key="1">
    <source>
        <dbReference type="EMBL" id="EGF54929.1"/>
    </source>
</evidence>
<name>A0ABP2KWL7_9BACE</name>
<accession>A0ABP2KWL7</accession>
<sequence>MKHIIRKIEYITGDNHRCEKVTKILRKHLNGLLVRNFTDGMRYFVIISMKFLLRIFTS</sequence>
<dbReference type="EMBL" id="AFBM01000002">
    <property type="protein sequence ID" value="EGF54929.1"/>
    <property type="molecule type" value="Genomic_DNA"/>
</dbReference>
<organism evidence="1 2">
    <name type="scientific">Bacteroides clarus YIT 12056</name>
    <dbReference type="NCBI Taxonomy" id="762984"/>
    <lineage>
        <taxon>Bacteria</taxon>
        <taxon>Pseudomonadati</taxon>
        <taxon>Bacteroidota</taxon>
        <taxon>Bacteroidia</taxon>
        <taxon>Bacteroidales</taxon>
        <taxon>Bacteroidaceae</taxon>
        <taxon>Bacteroides</taxon>
    </lineage>
</organism>